<evidence type="ECO:0008006" key="3">
    <source>
        <dbReference type="Google" id="ProtNLM"/>
    </source>
</evidence>
<name>A0ABT2A3S7_9BURK</name>
<organism evidence="1 2">
    <name type="scientific">Massilia norwichensis</name>
    <dbReference type="NCBI Taxonomy" id="1442366"/>
    <lineage>
        <taxon>Bacteria</taxon>
        <taxon>Pseudomonadati</taxon>
        <taxon>Pseudomonadota</taxon>
        <taxon>Betaproteobacteria</taxon>
        <taxon>Burkholderiales</taxon>
        <taxon>Oxalobacteraceae</taxon>
        <taxon>Telluria group</taxon>
        <taxon>Massilia</taxon>
    </lineage>
</organism>
<sequence length="285" mass="31378">MSQTALVTVHGMGETPRDYAEQLFQAVAARLGGLAAQVDFRSVYYQDILKPNQEAVWARVGETAHLRYADLRRFLLFGFGDAAGLENRKEIDGSVYELAQEAIARQLLGVVRHDPATSIVFLAQSLGCQVLSSYIYDAQKAFGGGQVGAGIWKDIDAWALRALGERLSEPEKRFLAGATCSAFVTTGCNIPIFVAAHKQMDIKPIVRPTQRFEWINLYDPDDALGWPLQPLSPGYAALVDDRAINASKGASNWLLKSWNPLAHSAYWGDAQVLDLLAQRLRLEVA</sequence>
<dbReference type="EMBL" id="JANUGX010000005">
    <property type="protein sequence ID" value="MCS0588842.1"/>
    <property type="molecule type" value="Genomic_DNA"/>
</dbReference>
<keyword evidence="2" id="KW-1185">Reference proteome</keyword>
<protein>
    <recommendedName>
        <fullName evidence="3">Alpha/beta hydrolase</fullName>
    </recommendedName>
</protein>
<comment type="caution">
    <text evidence="1">The sequence shown here is derived from an EMBL/GenBank/DDBJ whole genome shotgun (WGS) entry which is preliminary data.</text>
</comment>
<evidence type="ECO:0000313" key="1">
    <source>
        <dbReference type="EMBL" id="MCS0588842.1"/>
    </source>
</evidence>
<reference evidence="1 2" key="1">
    <citation type="submission" date="2022-08" db="EMBL/GenBank/DDBJ databases">
        <title>Reclassification of Massilia species as members of the genera Telluria, Duganella, Pseudoduganella, Mokoshia gen. nov. and Zemynaea gen. nov. using orthogonal and non-orthogonal genome-based approaches.</title>
        <authorList>
            <person name="Bowman J.P."/>
        </authorList>
    </citation>
    <scope>NUCLEOTIDE SEQUENCE [LARGE SCALE GENOMIC DNA]</scope>
    <source>
        <strain evidence="1 2">LMG 28164</strain>
    </source>
</reference>
<proteinExistence type="predicted"/>
<dbReference type="Proteomes" id="UP001205560">
    <property type="component" value="Unassembled WGS sequence"/>
</dbReference>
<gene>
    <name evidence="1" type="ORF">NX782_06450</name>
</gene>
<dbReference type="RefSeq" id="WP_258844604.1">
    <property type="nucleotide sequence ID" value="NZ_JANUGX010000005.1"/>
</dbReference>
<evidence type="ECO:0000313" key="2">
    <source>
        <dbReference type="Proteomes" id="UP001205560"/>
    </source>
</evidence>
<accession>A0ABT2A3S7</accession>